<organism evidence="2 3">
    <name type="scientific">Thermocoleostomius sinensis A174</name>
    <dbReference type="NCBI Taxonomy" id="2016057"/>
    <lineage>
        <taxon>Bacteria</taxon>
        <taxon>Bacillati</taxon>
        <taxon>Cyanobacteriota</taxon>
        <taxon>Cyanophyceae</taxon>
        <taxon>Oculatellales</taxon>
        <taxon>Oculatellaceae</taxon>
        <taxon>Thermocoleostomius</taxon>
    </lineage>
</organism>
<reference evidence="2" key="1">
    <citation type="submission" date="2022-12" db="EMBL/GenBank/DDBJ databases">
        <title>Polyphasic identification of a Novel Hot-Spring Cyanobacterium Ocullathermofonsia sinensis gen nov. sp. nov. and Genomic Insights on its Adaptations to the Thermal Habitat.</title>
        <authorList>
            <person name="Daroch M."/>
            <person name="Tang J."/>
            <person name="Jiang Y."/>
        </authorList>
    </citation>
    <scope>NUCLEOTIDE SEQUENCE</scope>
    <source>
        <strain evidence="2">PKUAC-SCTA174</strain>
    </source>
</reference>
<name>A0A9E9CBJ8_9CYAN</name>
<dbReference type="EMBL" id="CP113797">
    <property type="protein sequence ID" value="WAL60680.1"/>
    <property type="molecule type" value="Genomic_DNA"/>
</dbReference>
<evidence type="ECO:0000313" key="2">
    <source>
        <dbReference type="EMBL" id="WAL60680.1"/>
    </source>
</evidence>
<dbReference type="Proteomes" id="UP001163152">
    <property type="component" value="Chromosome"/>
</dbReference>
<feature type="chain" id="PRO_5038827512" description="DUF732 domain-containing protein" evidence="1">
    <location>
        <begin position="24"/>
        <end position="163"/>
    </location>
</feature>
<evidence type="ECO:0000313" key="3">
    <source>
        <dbReference type="Proteomes" id="UP001163152"/>
    </source>
</evidence>
<feature type="signal peptide" evidence="1">
    <location>
        <begin position="1"/>
        <end position="23"/>
    </location>
</feature>
<dbReference type="RefSeq" id="WP_268610640.1">
    <property type="nucleotide sequence ID" value="NZ_CP113797.1"/>
</dbReference>
<evidence type="ECO:0000256" key="1">
    <source>
        <dbReference type="SAM" id="SignalP"/>
    </source>
</evidence>
<dbReference type="AlphaFoldDB" id="A0A9E9CBJ8"/>
<dbReference type="KEGG" id="tsin:OXH18_01385"/>
<proteinExistence type="predicted"/>
<gene>
    <name evidence="2" type="ORF">OXH18_01385</name>
</gene>
<evidence type="ECO:0008006" key="4">
    <source>
        <dbReference type="Google" id="ProtNLM"/>
    </source>
</evidence>
<protein>
    <recommendedName>
        <fullName evidence="4">DUF732 domain-containing protein</fullName>
    </recommendedName>
</protein>
<accession>A0A9E9CBJ8</accession>
<sequence length="163" mass="17712">MFKAVCLLTGLLPLLTLVPYADAQTPEAQIATGICGLYNHSGYLVVDEAGNLVDIVEYCQRQADRQPHTNPPNDPQLAAVASEFWRTFEMTANAEAQQMAAELGRDEVLAYGATICPFLQQGGTLRELRQIQTDGNLPSSFETAVTVAAIYSQCPAHRAELGR</sequence>
<keyword evidence="1" id="KW-0732">Signal</keyword>
<keyword evidence="3" id="KW-1185">Reference proteome</keyword>